<proteinExistence type="predicted"/>
<dbReference type="EMBL" id="MDLC01000012">
    <property type="protein sequence ID" value="ODS24184.1"/>
    <property type="molecule type" value="Genomic_DNA"/>
</dbReference>
<dbReference type="STRING" id="62101.AB835_04710"/>
<sequence length="377" mass="42786">MAVNFDFTLAPKDAIDYLDGKGYQLSYNYDELAGEIHHQVFTVAKVTRLDLLQDIHSSLVAAQKSGVRFEDWLENIKPNLQKKGWWGEKEIIDKRTGEVRTVRIGSRRLKHIFRTNMRVAHSVQRYKKMRALTKAVYWRYISALKPTTRDDHSRLHGTTLHRDDPFWHTNYPPNDHGCLCKVRAYTEKELAARKITVDPQAPKDIAHPDWAYDVGAGSRVSALNKMELGKGLKTIKRNKALDKLTSEALTARFYQKAGGNDQGFLIDKVGDPIWLGQDVVRHVSSKRQRVYLDELASTIAEPDEIIVRAEPLANGDTQIVKTLLRYVADQQGKPQAVSAAFTYAKDKTLVIGLDVVSGYGAIEQQRTGKLIYQREAK</sequence>
<evidence type="ECO:0000259" key="2">
    <source>
        <dbReference type="Pfam" id="PF18810"/>
    </source>
</evidence>
<dbReference type="InterPro" id="IPR006528">
    <property type="entry name" value="Phage_head_morphogenesis_dom"/>
</dbReference>
<organism evidence="3 4">
    <name type="scientific">Candidatus Endobugula sertula</name>
    <name type="common">Bugula neritina bacterial symbiont</name>
    <dbReference type="NCBI Taxonomy" id="62101"/>
    <lineage>
        <taxon>Bacteria</taxon>
        <taxon>Pseudomonadati</taxon>
        <taxon>Pseudomonadota</taxon>
        <taxon>Gammaproteobacteria</taxon>
        <taxon>Cellvibrionales</taxon>
        <taxon>Cellvibrionaceae</taxon>
        <taxon>Candidatus Endobugula</taxon>
    </lineage>
</organism>
<evidence type="ECO:0000313" key="4">
    <source>
        <dbReference type="Proteomes" id="UP000242502"/>
    </source>
</evidence>
<accession>A0A1D2QRL8</accession>
<protein>
    <recommendedName>
        <fullName evidence="5">Phage head morphogenesis domain-containing protein</fullName>
    </recommendedName>
</protein>
<name>A0A1D2QRL8_9GAMM</name>
<dbReference type="InterPro" id="IPR041110">
    <property type="entry name" value="PBECR2"/>
</dbReference>
<evidence type="ECO:0000313" key="3">
    <source>
        <dbReference type="EMBL" id="ODS24184.1"/>
    </source>
</evidence>
<evidence type="ECO:0000259" key="1">
    <source>
        <dbReference type="Pfam" id="PF04233"/>
    </source>
</evidence>
<feature type="domain" description="Phage-Barnase-EndoU-ColicinE5/D-RelE like nuclease 2" evidence="2">
    <location>
        <begin position="255"/>
        <end position="373"/>
    </location>
</feature>
<gene>
    <name evidence="3" type="ORF">AB835_04710</name>
</gene>
<reference evidence="3 4" key="1">
    <citation type="journal article" date="2016" name="Appl. Environ. Microbiol.">
        <title>Lack of Overt Genome Reduction in the Bryostatin-Producing Bryozoan Symbiont "Candidatus Endobugula sertula".</title>
        <authorList>
            <person name="Miller I.J."/>
            <person name="Vanee N."/>
            <person name="Fong S.S."/>
            <person name="Lim-Fong G.E."/>
            <person name="Kwan J.C."/>
        </authorList>
    </citation>
    <scope>NUCLEOTIDE SEQUENCE [LARGE SCALE GENOMIC DNA]</scope>
    <source>
        <strain evidence="3">AB1-4</strain>
    </source>
</reference>
<feature type="domain" description="Phage head morphogenesis" evidence="1">
    <location>
        <begin position="53"/>
        <end position="182"/>
    </location>
</feature>
<evidence type="ECO:0008006" key="5">
    <source>
        <dbReference type="Google" id="ProtNLM"/>
    </source>
</evidence>
<dbReference type="Pfam" id="PF18810">
    <property type="entry name" value="PBECR2"/>
    <property type="match status" value="1"/>
</dbReference>
<dbReference type="Proteomes" id="UP000242502">
    <property type="component" value="Unassembled WGS sequence"/>
</dbReference>
<comment type="caution">
    <text evidence="3">The sequence shown here is derived from an EMBL/GenBank/DDBJ whole genome shotgun (WGS) entry which is preliminary data.</text>
</comment>
<dbReference type="AlphaFoldDB" id="A0A1D2QRL8"/>
<dbReference type="Pfam" id="PF04233">
    <property type="entry name" value="Phage_Mu_F"/>
    <property type="match status" value="1"/>
</dbReference>